<dbReference type="Gene3D" id="3.40.50.620">
    <property type="entry name" value="HUPs"/>
    <property type="match status" value="1"/>
</dbReference>
<dbReference type="SUPFAM" id="SSF52402">
    <property type="entry name" value="Adenine nucleotide alpha hydrolases-like"/>
    <property type="match status" value="1"/>
</dbReference>
<dbReference type="Proteomes" id="UP000011524">
    <property type="component" value="Unassembled WGS sequence"/>
</dbReference>
<dbReference type="PATRIC" id="fig|1227453.3.peg.3395"/>
<dbReference type="AlphaFoldDB" id="M0L8K4"/>
<dbReference type="EMBL" id="AOLY01000040">
    <property type="protein sequence ID" value="EMA28260.1"/>
    <property type="molecule type" value="Genomic_DNA"/>
</dbReference>
<protein>
    <submittedName>
        <fullName evidence="2">UspA domain protein</fullName>
    </submittedName>
</protein>
<sequence>MPESLFRHALVPVASPEDAESTMRALRPYVEPVGGDVTVINVIEKAGGAPDKASVEQREDYANEMFSSARGELADTDCTLTTEIRYGTDVAETVIETAHEIDASAIVFTPRGGSRWVRLLTGDVGLSLVSESDVPVITLPESDND</sequence>
<name>M0L8K4_HALJT</name>
<feature type="domain" description="UspA" evidence="1">
    <location>
        <begin position="6"/>
        <end position="138"/>
    </location>
</feature>
<accession>M0L8K4</accession>
<dbReference type="InterPro" id="IPR014729">
    <property type="entry name" value="Rossmann-like_a/b/a_fold"/>
</dbReference>
<comment type="caution">
    <text evidence="2">The sequence shown here is derived from an EMBL/GenBank/DDBJ whole genome shotgun (WGS) entry which is preliminary data.</text>
</comment>
<proteinExistence type="predicted"/>
<dbReference type="OrthoDB" id="202478at2157"/>
<dbReference type="Pfam" id="PF00582">
    <property type="entry name" value="Usp"/>
    <property type="match status" value="1"/>
</dbReference>
<dbReference type="RefSeq" id="WP_004594229.1">
    <property type="nucleotide sequence ID" value="NZ_AOLY01000040.1"/>
</dbReference>
<reference evidence="2 3" key="1">
    <citation type="journal article" date="2014" name="PLoS Genet.">
        <title>Phylogenetically driven sequencing of extremely halophilic archaea reveals strategies for static and dynamic osmo-response.</title>
        <authorList>
            <person name="Becker E.A."/>
            <person name="Seitzer P.M."/>
            <person name="Tritt A."/>
            <person name="Larsen D."/>
            <person name="Krusor M."/>
            <person name="Yao A.I."/>
            <person name="Wu D."/>
            <person name="Madern D."/>
            <person name="Eisen J.A."/>
            <person name="Darling A.E."/>
            <person name="Facciotti M.T."/>
        </authorList>
    </citation>
    <scope>NUCLEOTIDE SEQUENCE [LARGE SCALE GENOMIC DNA]</scope>
    <source>
        <strain evidence="3">ATCC 49778 / DSM 6131 / JCM 7785 / NBRC 101032 / NCIMB 13157 / TR-1</strain>
    </source>
</reference>
<evidence type="ECO:0000259" key="1">
    <source>
        <dbReference type="Pfam" id="PF00582"/>
    </source>
</evidence>
<evidence type="ECO:0000313" key="2">
    <source>
        <dbReference type="EMBL" id="EMA28260.1"/>
    </source>
</evidence>
<keyword evidence="3" id="KW-1185">Reference proteome</keyword>
<dbReference type="CDD" id="cd00293">
    <property type="entry name" value="USP-like"/>
    <property type="match status" value="1"/>
</dbReference>
<gene>
    <name evidence="2" type="ORF">C444_17247</name>
</gene>
<evidence type="ECO:0000313" key="3">
    <source>
        <dbReference type="Proteomes" id="UP000011524"/>
    </source>
</evidence>
<organism evidence="2 3">
    <name type="scientific">Haloarcula japonica (strain ATCC 49778 / DSM 6131 / JCM 7785 / NBRC 101032 / NCIMB 13157 / TR-1)</name>
    <dbReference type="NCBI Taxonomy" id="1227453"/>
    <lineage>
        <taxon>Archaea</taxon>
        <taxon>Methanobacteriati</taxon>
        <taxon>Methanobacteriota</taxon>
        <taxon>Stenosarchaea group</taxon>
        <taxon>Halobacteria</taxon>
        <taxon>Halobacteriales</taxon>
        <taxon>Haloarculaceae</taxon>
        <taxon>Haloarcula</taxon>
    </lineage>
</organism>
<dbReference type="eggNOG" id="arCOG00450">
    <property type="taxonomic scope" value="Archaea"/>
</dbReference>
<dbReference type="InterPro" id="IPR006016">
    <property type="entry name" value="UspA"/>
</dbReference>
<dbReference type="STRING" id="1227453.C444_17247"/>